<dbReference type="InterPro" id="IPR013325">
    <property type="entry name" value="RNA_pol_sigma_r2"/>
</dbReference>
<accession>A0A644WF54</accession>
<organism evidence="7">
    <name type="scientific">bioreactor metagenome</name>
    <dbReference type="NCBI Taxonomy" id="1076179"/>
    <lineage>
        <taxon>unclassified sequences</taxon>
        <taxon>metagenomes</taxon>
        <taxon>ecological metagenomes</taxon>
    </lineage>
</organism>
<protein>
    <submittedName>
        <fullName evidence="7">Putative RNA polymerase sigma factor FecI</fullName>
    </submittedName>
</protein>
<dbReference type="GO" id="GO:0016987">
    <property type="term" value="F:sigma factor activity"/>
    <property type="evidence" value="ECO:0007669"/>
    <property type="project" value="UniProtKB-KW"/>
</dbReference>
<evidence type="ECO:0000256" key="2">
    <source>
        <dbReference type="ARBA" id="ARBA00023015"/>
    </source>
</evidence>
<dbReference type="Pfam" id="PF08281">
    <property type="entry name" value="Sigma70_r4_2"/>
    <property type="match status" value="1"/>
</dbReference>
<keyword evidence="2" id="KW-0805">Transcription regulation</keyword>
<feature type="domain" description="RNA polymerase sigma factor 70 region 4 type 2" evidence="6">
    <location>
        <begin position="108"/>
        <end position="151"/>
    </location>
</feature>
<dbReference type="AlphaFoldDB" id="A0A644WF54"/>
<evidence type="ECO:0000256" key="1">
    <source>
        <dbReference type="ARBA" id="ARBA00010641"/>
    </source>
</evidence>
<evidence type="ECO:0000256" key="3">
    <source>
        <dbReference type="ARBA" id="ARBA00023082"/>
    </source>
</evidence>
<dbReference type="Gene3D" id="1.10.1740.10">
    <property type="match status" value="1"/>
</dbReference>
<dbReference type="GO" id="GO:0006352">
    <property type="term" value="P:DNA-templated transcription initiation"/>
    <property type="evidence" value="ECO:0007669"/>
    <property type="project" value="InterPro"/>
</dbReference>
<proteinExistence type="inferred from homology"/>
<dbReference type="InterPro" id="IPR013249">
    <property type="entry name" value="RNA_pol_sigma70_r4_t2"/>
</dbReference>
<dbReference type="InterPro" id="IPR036388">
    <property type="entry name" value="WH-like_DNA-bd_sf"/>
</dbReference>
<reference evidence="7" key="1">
    <citation type="submission" date="2019-08" db="EMBL/GenBank/DDBJ databases">
        <authorList>
            <person name="Kucharzyk K."/>
            <person name="Murdoch R.W."/>
            <person name="Higgins S."/>
            <person name="Loffler F."/>
        </authorList>
    </citation>
    <scope>NUCLEOTIDE SEQUENCE</scope>
</reference>
<dbReference type="PANTHER" id="PTHR43133:SF46">
    <property type="entry name" value="RNA POLYMERASE SIGMA-70 FACTOR ECF SUBFAMILY"/>
    <property type="match status" value="1"/>
</dbReference>
<dbReference type="InterPro" id="IPR039425">
    <property type="entry name" value="RNA_pol_sigma-70-like"/>
</dbReference>
<dbReference type="InterPro" id="IPR014284">
    <property type="entry name" value="RNA_pol_sigma-70_dom"/>
</dbReference>
<dbReference type="NCBIfam" id="TIGR02937">
    <property type="entry name" value="sigma70-ECF"/>
    <property type="match status" value="1"/>
</dbReference>
<dbReference type="SUPFAM" id="SSF88946">
    <property type="entry name" value="Sigma2 domain of RNA polymerase sigma factors"/>
    <property type="match status" value="1"/>
</dbReference>
<dbReference type="Pfam" id="PF04542">
    <property type="entry name" value="Sigma70_r2"/>
    <property type="match status" value="1"/>
</dbReference>
<dbReference type="PANTHER" id="PTHR43133">
    <property type="entry name" value="RNA POLYMERASE ECF-TYPE SIGMA FACTO"/>
    <property type="match status" value="1"/>
</dbReference>
<evidence type="ECO:0000259" key="5">
    <source>
        <dbReference type="Pfam" id="PF04542"/>
    </source>
</evidence>
<keyword evidence="4" id="KW-0804">Transcription</keyword>
<comment type="caution">
    <text evidence="7">The sequence shown here is derived from an EMBL/GenBank/DDBJ whole genome shotgun (WGS) entry which is preliminary data.</text>
</comment>
<feature type="domain" description="RNA polymerase sigma-70 region 2" evidence="5">
    <location>
        <begin position="12"/>
        <end position="76"/>
    </location>
</feature>
<evidence type="ECO:0000256" key="4">
    <source>
        <dbReference type="ARBA" id="ARBA00023163"/>
    </source>
</evidence>
<sequence length="165" mass="19500">MKKLGKEEFKLLFEMHFDPIRRYLYYRCGDEELASDVAQDLFTRVWEKQMNINPVNDKPLLYKMASDMIITKFRRRNVEMNFAKSVKISGKIEDTDYNIQYTELAKRYSNALEKMGDKQRVTFLLSRNEDLKYTEIADRLGISVKAVEKRIGGAIEVLKRELNIN</sequence>
<dbReference type="EMBL" id="VSSQ01000866">
    <property type="protein sequence ID" value="MPM02402.1"/>
    <property type="molecule type" value="Genomic_DNA"/>
</dbReference>
<dbReference type="SUPFAM" id="SSF88659">
    <property type="entry name" value="Sigma3 and sigma4 domains of RNA polymerase sigma factors"/>
    <property type="match status" value="1"/>
</dbReference>
<name>A0A644WF54_9ZZZZ</name>
<dbReference type="InterPro" id="IPR007627">
    <property type="entry name" value="RNA_pol_sigma70_r2"/>
</dbReference>
<evidence type="ECO:0000313" key="7">
    <source>
        <dbReference type="EMBL" id="MPM02402.1"/>
    </source>
</evidence>
<comment type="similarity">
    <text evidence="1">Belongs to the sigma-70 factor family. ECF subfamily.</text>
</comment>
<dbReference type="Gene3D" id="1.10.10.10">
    <property type="entry name" value="Winged helix-like DNA-binding domain superfamily/Winged helix DNA-binding domain"/>
    <property type="match status" value="1"/>
</dbReference>
<dbReference type="InterPro" id="IPR013324">
    <property type="entry name" value="RNA_pol_sigma_r3/r4-like"/>
</dbReference>
<gene>
    <name evidence="7" type="primary">fecI_5</name>
    <name evidence="7" type="ORF">SDC9_48650</name>
</gene>
<dbReference type="GO" id="GO:0003677">
    <property type="term" value="F:DNA binding"/>
    <property type="evidence" value="ECO:0007669"/>
    <property type="project" value="InterPro"/>
</dbReference>
<evidence type="ECO:0000259" key="6">
    <source>
        <dbReference type="Pfam" id="PF08281"/>
    </source>
</evidence>
<keyword evidence="3" id="KW-0731">Sigma factor</keyword>